<organism evidence="4 5">
    <name type="scientific">Staphylococcus aureus</name>
    <dbReference type="NCBI Taxonomy" id="1280"/>
    <lineage>
        <taxon>Bacteria</taxon>
        <taxon>Bacillati</taxon>
        <taxon>Bacillota</taxon>
        <taxon>Bacilli</taxon>
        <taxon>Bacillales</taxon>
        <taxon>Staphylococcaceae</taxon>
        <taxon>Staphylococcus</taxon>
    </lineage>
</organism>
<dbReference type="Gene3D" id="2.40.50.140">
    <property type="entry name" value="Nucleic acid-binding proteins"/>
    <property type="match status" value="1"/>
</dbReference>
<dbReference type="Pfam" id="PF21191">
    <property type="entry name" value="CvfB_1st"/>
    <property type="match status" value="1"/>
</dbReference>
<dbReference type="InterPro" id="IPR014464">
    <property type="entry name" value="CvfB_fam"/>
</dbReference>
<proteinExistence type="inferred from homology"/>
<reference evidence="4 5" key="1">
    <citation type="submission" date="2018-06" db="EMBL/GenBank/DDBJ databases">
        <authorList>
            <consortium name="Pathogen Informatics"/>
            <person name="Doyle S."/>
        </authorList>
    </citation>
    <scope>NUCLEOTIDE SEQUENCE [LARGE SCALE GENOMIC DNA]</scope>
    <source>
        <strain evidence="4 5">NCTC7878</strain>
    </source>
</reference>
<dbReference type="InterPro" id="IPR012340">
    <property type="entry name" value="NA-bd_OB-fold"/>
</dbReference>
<dbReference type="AlphaFoldDB" id="A0A2X2KD30"/>
<dbReference type="InterPro" id="IPR048588">
    <property type="entry name" value="CvfB_S1_2nd"/>
</dbReference>
<name>A0A2X2KD30_STAAU</name>
<dbReference type="Proteomes" id="UP000249913">
    <property type="component" value="Unassembled WGS sequence"/>
</dbReference>
<evidence type="ECO:0000256" key="1">
    <source>
        <dbReference type="ARBA" id="ARBA00007678"/>
    </source>
</evidence>
<evidence type="ECO:0000313" key="4">
    <source>
        <dbReference type="EMBL" id="SPZ98265.1"/>
    </source>
</evidence>
<dbReference type="PANTHER" id="PTHR37296">
    <property type="entry name" value="CONSERVED VIRULENCE FACTOR B"/>
    <property type="match status" value="1"/>
</dbReference>
<gene>
    <name evidence="4" type="primary">cvfB_2</name>
    <name evidence="4" type="ORF">NCTC7878_01658</name>
</gene>
<dbReference type="EMBL" id="UAUX01000008">
    <property type="protein sequence ID" value="SPZ98265.1"/>
    <property type="molecule type" value="Genomic_DNA"/>
</dbReference>
<comment type="similarity">
    <text evidence="1">Belongs to the CvfB family.</text>
</comment>
<evidence type="ECO:0000256" key="2">
    <source>
        <dbReference type="ARBA" id="ARBA00015480"/>
    </source>
</evidence>
<accession>A0A2X2KD30</accession>
<sequence length="70" mass="8051">MKSLWPQPGDHLLVTLRIDRENHMYGRLASESVVENMFTPVHDDNLKNEVIEAKPYRVLRIGSFLLSESG</sequence>
<evidence type="ECO:0000313" key="5">
    <source>
        <dbReference type="Proteomes" id="UP000249913"/>
    </source>
</evidence>
<evidence type="ECO:0000259" key="3">
    <source>
        <dbReference type="Pfam" id="PF21191"/>
    </source>
</evidence>
<protein>
    <recommendedName>
        <fullName evidence="2">Conserved virulence factor B</fullName>
    </recommendedName>
</protein>
<feature type="domain" description="Conserved virulence factor B second S1" evidence="3">
    <location>
        <begin position="1"/>
        <end position="26"/>
    </location>
</feature>
<dbReference type="PANTHER" id="PTHR37296:SF1">
    <property type="entry name" value="CONSERVED VIRULENCE FACTOR B"/>
    <property type="match status" value="1"/>
</dbReference>